<keyword evidence="3" id="KW-0804">Transcription</keyword>
<dbReference type="GO" id="GO:0003700">
    <property type="term" value="F:DNA-binding transcription factor activity"/>
    <property type="evidence" value="ECO:0007669"/>
    <property type="project" value="TreeGrafter"/>
</dbReference>
<evidence type="ECO:0000256" key="2">
    <source>
        <dbReference type="ARBA" id="ARBA00023125"/>
    </source>
</evidence>
<organism evidence="5 6">
    <name type="scientific">Aquisalinus luteolus</name>
    <dbReference type="NCBI Taxonomy" id="1566827"/>
    <lineage>
        <taxon>Bacteria</taxon>
        <taxon>Pseudomonadati</taxon>
        <taxon>Pseudomonadota</taxon>
        <taxon>Alphaproteobacteria</taxon>
        <taxon>Parvularculales</taxon>
        <taxon>Parvularculaceae</taxon>
        <taxon>Aquisalinus</taxon>
    </lineage>
</organism>
<evidence type="ECO:0000313" key="6">
    <source>
        <dbReference type="Proteomes" id="UP000621856"/>
    </source>
</evidence>
<dbReference type="SMART" id="SM00354">
    <property type="entry name" value="HTH_LACI"/>
    <property type="match status" value="1"/>
</dbReference>
<dbReference type="Proteomes" id="UP000621856">
    <property type="component" value="Unassembled WGS sequence"/>
</dbReference>
<evidence type="ECO:0000256" key="3">
    <source>
        <dbReference type="ARBA" id="ARBA00023163"/>
    </source>
</evidence>
<dbReference type="InterPro" id="IPR028082">
    <property type="entry name" value="Peripla_BP_I"/>
</dbReference>
<dbReference type="InterPro" id="IPR010982">
    <property type="entry name" value="Lambda_DNA-bd_dom_sf"/>
</dbReference>
<dbReference type="Pfam" id="PF00356">
    <property type="entry name" value="LacI"/>
    <property type="match status" value="1"/>
</dbReference>
<protein>
    <submittedName>
        <fullName evidence="5">LacI family transcriptional regulator</fullName>
    </submittedName>
</protein>
<reference evidence="5" key="1">
    <citation type="journal article" date="2014" name="Int. J. Syst. Evol. Microbiol.">
        <title>Complete genome sequence of Corynebacterium casei LMG S-19264T (=DSM 44701T), isolated from a smear-ripened cheese.</title>
        <authorList>
            <consortium name="US DOE Joint Genome Institute (JGI-PGF)"/>
            <person name="Walter F."/>
            <person name="Albersmeier A."/>
            <person name="Kalinowski J."/>
            <person name="Ruckert C."/>
        </authorList>
    </citation>
    <scope>NUCLEOTIDE SEQUENCE</scope>
    <source>
        <strain evidence="5">CGMCC 1.14984</strain>
    </source>
</reference>
<dbReference type="SUPFAM" id="SSF53822">
    <property type="entry name" value="Periplasmic binding protein-like I"/>
    <property type="match status" value="1"/>
</dbReference>
<dbReference type="SUPFAM" id="SSF47413">
    <property type="entry name" value="lambda repressor-like DNA-binding domains"/>
    <property type="match status" value="1"/>
</dbReference>
<dbReference type="InterPro" id="IPR000843">
    <property type="entry name" value="HTH_LacI"/>
</dbReference>
<dbReference type="Gene3D" id="1.10.260.40">
    <property type="entry name" value="lambda repressor-like DNA-binding domains"/>
    <property type="match status" value="1"/>
</dbReference>
<sequence length="324" mass="35410">MRTVSRVINGARNVKPATRVKIEQEIERLKFRPNPQARGLAASRSYLLGLVYDMPNALYLDTIQRGITGTCRSSGYELVIHPCESTGSDTVIADTLSFVRRSNIDGLIVLPPVSEMAALPPALDEAGVDYVLLASVDLVDPVHLVRSAERLACEDMTRHLIELGHRDIAFISGPSDYRSTRERLEGFRDAFRAAGLALNEELILKGDYGYHSGYSAGNALFSRRQKPTAIFASNDEMAFGVFNAAAEAGMSVPNDVSVCGFDDVVFAERTLPSLTTIRRPSLAMASLATEKLIALIEGRDDVANRMQAVVPLELILRNSTAARR</sequence>
<gene>
    <name evidence="5" type="ORF">GCM10011355_01360</name>
</gene>
<dbReference type="PROSITE" id="PS50932">
    <property type="entry name" value="HTH_LACI_2"/>
    <property type="match status" value="1"/>
</dbReference>
<dbReference type="CDD" id="cd01545">
    <property type="entry name" value="PBP1_SalR"/>
    <property type="match status" value="1"/>
</dbReference>
<dbReference type="GO" id="GO:0000976">
    <property type="term" value="F:transcription cis-regulatory region binding"/>
    <property type="evidence" value="ECO:0007669"/>
    <property type="project" value="TreeGrafter"/>
</dbReference>
<comment type="caution">
    <text evidence="5">The sequence shown here is derived from an EMBL/GenBank/DDBJ whole genome shotgun (WGS) entry which is preliminary data.</text>
</comment>
<dbReference type="Pfam" id="PF13377">
    <property type="entry name" value="Peripla_BP_3"/>
    <property type="match status" value="1"/>
</dbReference>
<accession>A0A8J3A033</accession>
<keyword evidence="2" id="KW-0238">DNA-binding</keyword>
<dbReference type="AlphaFoldDB" id="A0A8J3A033"/>
<dbReference type="PANTHER" id="PTHR30146:SF153">
    <property type="entry name" value="LACTOSE OPERON REPRESSOR"/>
    <property type="match status" value="1"/>
</dbReference>
<evidence type="ECO:0000259" key="4">
    <source>
        <dbReference type="PROSITE" id="PS50932"/>
    </source>
</evidence>
<dbReference type="CDD" id="cd01392">
    <property type="entry name" value="HTH_LacI"/>
    <property type="match status" value="1"/>
</dbReference>
<dbReference type="Gene3D" id="3.40.50.2300">
    <property type="match status" value="2"/>
</dbReference>
<dbReference type="PANTHER" id="PTHR30146">
    <property type="entry name" value="LACI-RELATED TRANSCRIPTIONAL REPRESSOR"/>
    <property type="match status" value="1"/>
</dbReference>
<evidence type="ECO:0000256" key="1">
    <source>
        <dbReference type="ARBA" id="ARBA00023015"/>
    </source>
</evidence>
<reference evidence="5" key="2">
    <citation type="submission" date="2020-09" db="EMBL/GenBank/DDBJ databases">
        <authorList>
            <person name="Sun Q."/>
            <person name="Zhou Y."/>
        </authorList>
    </citation>
    <scope>NUCLEOTIDE SEQUENCE</scope>
    <source>
        <strain evidence="5">CGMCC 1.14984</strain>
    </source>
</reference>
<name>A0A8J3A033_9PROT</name>
<feature type="domain" description="HTH lacI-type" evidence="4">
    <location>
        <begin position="1"/>
        <end position="42"/>
    </location>
</feature>
<proteinExistence type="predicted"/>
<evidence type="ECO:0000313" key="5">
    <source>
        <dbReference type="EMBL" id="GGH92268.1"/>
    </source>
</evidence>
<keyword evidence="1" id="KW-0805">Transcription regulation</keyword>
<dbReference type="InterPro" id="IPR046335">
    <property type="entry name" value="LacI/GalR-like_sensor"/>
</dbReference>
<dbReference type="EMBL" id="BMGZ01000001">
    <property type="protein sequence ID" value="GGH92268.1"/>
    <property type="molecule type" value="Genomic_DNA"/>
</dbReference>